<name>A0ABP3JJI3_9ACTN</name>
<dbReference type="Proteomes" id="UP001499895">
    <property type="component" value="Unassembled WGS sequence"/>
</dbReference>
<comment type="caution">
    <text evidence="2">The sequence shown here is derived from an EMBL/GenBank/DDBJ whole genome shotgun (WGS) entry which is preliminary data.</text>
</comment>
<dbReference type="RefSeq" id="WP_344088481.1">
    <property type="nucleotide sequence ID" value="NZ_BAAAHB010000013.1"/>
</dbReference>
<gene>
    <name evidence="2" type="ORF">GCM10009544_18200</name>
</gene>
<accession>A0ABP3JJI3</accession>
<feature type="compositionally biased region" description="Basic and acidic residues" evidence="1">
    <location>
        <begin position="8"/>
        <end position="19"/>
    </location>
</feature>
<evidence type="ECO:0008006" key="4">
    <source>
        <dbReference type="Google" id="ProtNLM"/>
    </source>
</evidence>
<sequence>MTAATKPDSAEKTAAKEAEASLTPVTVEHGGIEFTIPHPLRMPVKLLRAQDELEAVMLILGEEQWAAFEDSGATIGDFQDLADKVAAARGHDDAGN</sequence>
<proteinExistence type="predicted"/>
<reference evidence="3" key="1">
    <citation type="journal article" date="2019" name="Int. J. Syst. Evol. Microbiol.">
        <title>The Global Catalogue of Microorganisms (GCM) 10K type strain sequencing project: providing services to taxonomists for standard genome sequencing and annotation.</title>
        <authorList>
            <consortium name="The Broad Institute Genomics Platform"/>
            <consortium name="The Broad Institute Genome Sequencing Center for Infectious Disease"/>
            <person name="Wu L."/>
            <person name="Ma J."/>
        </authorList>
    </citation>
    <scope>NUCLEOTIDE SEQUENCE [LARGE SCALE GENOMIC DNA]</scope>
    <source>
        <strain evidence="3">JCM 10649</strain>
    </source>
</reference>
<protein>
    <recommendedName>
        <fullName evidence="4">Tail assembly chaperone</fullName>
    </recommendedName>
</protein>
<keyword evidence="3" id="KW-1185">Reference proteome</keyword>
<organism evidence="2 3">
    <name type="scientific">Streptomyces stramineus</name>
    <dbReference type="NCBI Taxonomy" id="173861"/>
    <lineage>
        <taxon>Bacteria</taxon>
        <taxon>Bacillati</taxon>
        <taxon>Actinomycetota</taxon>
        <taxon>Actinomycetes</taxon>
        <taxon>Kitasatosporales</taxon>
        <taxon>Streptomycetaceae</taxon>
        <taxon>Streptomyces</taxon>
    </lineage>
</organism>
<evidence type="ECO:0000256" key="1">
    <source>
        <dbReference type="SAM" id="MobiDB-lite"/>
    </source>
</evidence>
<feature type="region of interest" description="Disordered" evidence="1">
    <location>
        <begin position="1"/>
        <end position="23"/>
    </location>
</feature>
<evidence type="ECO:0000313" key="2">
    <source>
        <dbReference type="EMBL" id="GAA0455828.1"/>
    </source>
</evidence>
<evidence type="ECO:0000313" key="3">
    <source>
        <dbReference type="Proteomes" id="UP001499895"/>
    </source>
</evidence>
<dbReference type="EMBL" id="BAAAHB010000013">
    <property type="protein sequence ID" value="GAA0455828.1"/>
    <property type="molecule type" value="Genomic_DNA"/>
</dbReference>